<dbReference type="PROSITE" id="PS50002">
    <property type="entry name" value="SH3"/>
    <property type="match status" value="3"/>
</dbReference>
<accession>A0ABM4CQ67</accession>
<evidence type="ECO:0000259" key="3">
    <source>
        <dbReference type="PROSITE" id="PS50002"/>
    </source>
</evidence>
<keyword evidence="1 2" id="KW-0728">SH3 domain</keyword>
<proteinExistence type="predicted"/>
<feature type="domain" description="SH3" evidence="3">
    <location>
        <begin position="295"/>
        <end position="356"/>
    </location>
</feature>
<feature type="domain" description="SH3" evidence="3">
    <location>
        <begin position="480"/>
        <end position="543"/>
    </location>
</feature>
<dbReference type="SUPFAM" id="SSF50044">
    <property type="entry name" value="SH3-domain"/>
    <property type="match status" value="3"/>
</dbReference>
<dbReference type="SMART" id="SM00326">
    <property type="entry name" value="SH3"/>
    <property type="match status" value="3"/>
</dbReference>
<evidence type="ECO:0000256" key="2">
    <source>
        <dbReference type="PROSITE-ProRule" id="PRU00192"/>
    </source>
</evidence>
<dbReference type="GeneID" id="105845194"/>
<reference evidence="5" key="1">
    <citation type="submission" date="2025-08" db="UniProtKB">
        <authorList>
            <consortium name="RefSeq"/>
        </authorList>
    </citation>
    <scope>IDENTIFICATION</scope>
</reference>
<evidence type="ECO:0000256" key="1">
    <source>
        <dbReference type="ARBA" id="ARBA00022443"/>
    </source>
</evidence>
<dbReference type="Gene3D" id="2.30.30.40">
    <property type="entry name" value="SH3 Domains"/>
    <property type="match status" value="2"/>
</dbReference>
<evidence type="ECO:0000313" key="4">
    <source>
        <dbReference type="Proteomes" id="UP001652625"/>
    </source>
</evidence>
<dbReference type="PANTHER" id="PTHR15176">
    <property type="entry name" value="NEPHROCYSTIN"/>
    <property type="match status" value="1"/>
</dbReference>
<gene>
    <name evidence="5" type="primary">LOC105845194</name>
</gene>
<protein>
    <submittedName>
        <fullName evidence="5">Uncharacterized protein LOC105845194</fullName>
    </submittedName>
</protein>
<dbReference type="InterPro" id="IPR039687">
    <property type="entry name" value="NPHP1"/>
</dbReference>
<dbReference type="InterPro" id="IPR036028">
    <property type="entry name" value="SH3-like_dom_sf"/>
</dbReference>
<feature type="domain" description="SH3" evidence="3">
    <location>
        <begin position="75"/>
        <end position="134"/>
    </location>
</feature>
<dbReference type="CDD" id="cd00174">
    <property type="entry name" value="SH3"/>
    <property type="match status" value="1"/>
</dbReference>
<dbReference type="InterPro" id="IPR001452">
    <property type="entry name" value="SH3_domain"/>
</dbReference>
<dbReference type="PANTHER" id="PTHR15176:SF1">
    <property type="entry name" value="NEPHROCYSTIN-1"/>
    <property type="match status" value="1"/>
</dbReference>
<evidence type="ECO:0000313" key="5">
    <source>
        <dbReference type="RefSeq" id="XP_065664006.1"/>
    </source>
</evidence>
<dbReference type="Pfam" id="PF07653">
    <property type="entry name" value="SH3_2"/>
    <property type="match status" value="2"/>
</dbReference>
<dbReference type="RefSeq" id="XP_065664006.1">
    <property type="nucleotide sequence ID" value="XM_065807934.1"/>
</dbReference>
<sequence>MSFLCTSKKKEKKANKKDAEAYKRTTDYDHLQNFFHQEEVIDADIKFPSYSIPLPQTYHNIQAVLPGQLRSPENNQEKYLEVIKSFFPTLATEISVKRGDIVLWINSDGDWVLIQTQYGDEGYVPRSYCRVVFQNAILKQNYYVKDNASSYGSSQFYEYGTSHHARPRQFTHFVQDRFSPRTHLNSLDTSSSSSETSSYWNVTERFDSLRSNESISSWSSSSYKPVCGRKCGKKCEHQRLVSNKSQYKLRPQVLHSPKEEKKNNKNNFFFEKSDQELDGSSCSDYTSIKSCLLSCGHPELIVIESYQKQGNTDISVVSGDFASIINDTKYEDWIYIRNESGKRGFVPTQCVLKHQCEECGFERNYLKGKQSIDRSDREIYTKNEVSTFSSINVVGNSNQTNKYNEKEEENQNNKSLTVEINNDNTKKTPEKEKHFNSITNVSNNQDYTNKSSDEIANPAKIQSKLPIKTNRPKLTDNDIKKMNKMIVISNFAGSHLEDLYVCIGDFVYVDKTTDMNQNFIRVHSIKQNLSGYVPSTVIRAVEDIDVKADV</sequence>
<organism evidence="4 5">
    <name type="scientific">Hydra vulgaris</name>
    <name type="common">Hydra</name>
    <name type="synonym">Hydra attenuata</name>
    <dbReference type="NCBI Taxonomy" id="6087"/>
    <lineage>
        <taxon>Eukaryota</taxon>
        <taxon>Metazoa</taxon>
        <taxon>Cnidaria</taxon>
        <taxon>Hydrozoa</taxon>
        <taxon>Hydroidolina</taxon>
        <taxon>Anthoathecata</taxon>
        <taxon>Aplanulata</taxon>
        <taxon>Hydridae</taxon>
        <taxon>Hydra</taxon>
    </lineage>
</organism>
<name>A0ABM4CQ67_HYDVU</name>
<keyword evidence="4" id="KW-1185">Reference proteome</keyword>
<dbReference type="Proteomes" id="UP001652625">
    <property type="component" value="Chromosome 10"/>
</dbReference>